<sequence length="357" mass="38965">MRAPAPAPVARLRRPRLLVVGCGDVGLRLLRRLAKRIAHGQLSVVAVTRDPQRRATARSLGARTLGVDLDAWAGKSSAREPNGVRLPVPSARRLGGLARWTVYLAPPPDSGEDDPRLGHLITARGRARARARRRLGRDAETLPLAERLRPPLAATAPARWTLIGTTGVYGDCGGALVDESRPPRPTTARARRRVAAERRARDAVRRGLASVALLRVPGIYAHDRLPADRLRRGLPAPLPAEDSHTNHIHADDLAAIAWLALLRGRPGRAVNAVDDSGLKMGDWFDRVADACGLPRPPRLPRAELAAQVSPMMLSFMSESRRLANRRLKRELRARLRWPTVDAALAEVRAQRLAGRAA</sequence>
<dbReference type="InterPro" id="IPR051783">
    <property type="entry name" value="NAD(P)-dependent_oxidoreduct"/>
</dbReference>
<name>A0A5C8NY05_9BURK</name>
<dbReference type="RefSeq" id="WP_147704110.1">
    <property type="nucleotide sequence ID" value="NZ_VDUY01000003.1"/>
</dbReference>
<evidence type="ECO:0000313" key="1">
    <source>
        <dbReference type="EMBL" id="TXL66198.1"/>
    </source>
</evidence>
<proteinExistence type="predicted"/>
<dbReference type="EMBL" id="VDUY01000003">
    <property type="protein sequence ID" value="TXL66198.1"/>
    <property type="molecule type" value="Genomic_DNA"/>
</dbReference>
<dbReference type="Proteomes" id="UP000321548">
    <property type="component" value="Unassembled WGS sequence"/>
</dbReference>
<dbReference type="PANTHER" id="PTHR48079">
    <property type="entry name" value="PROTEIN YEEZ"/>
    <property type="match status" value="1"/>
</dbReference>
<accession>A0A5C8NY05</accession>
<dbReference type="PANTHER" id="PTHR48079:SF6">
    <property type="entry name" value="NAD(P)-BINDING DOMAIN-CONTAINING PROTEIN-RELATED"/>
    <property type="match status" value="1"/>
</dbReference>
<dbReference type="InterPro" id="IPR036291">
    <property type="entry name" value="NAD(P)-bd_dom_sf"/>
</dbReference>
<dbReference type="GO" id="GO:0004029">
    <property type="term" value="F:aldehyde dehydrogenase (NAD+) activity"/>
    <property type="evidence" value="ECO:0007669"/>
    <property type="project" value="TreeGrafter"/>
</dbReference>
<evidence type="ECO:0000313" key="2">
    <source>
        <dbReference type="Proteomes" id="UP000321548"/>
    </source>
</evidence>
<protein>
    <submittedName>
        <fullName evidence="1">SDR family NAD(P)-dependent oxidoreductase</fullName>
    </submittedName>
</protein>
<gene>
    <name evidence="1" type="ORF">FHP08_08985</name>
</gene>
<organism evidence="1 2">
    <name type="scientific">Zeimonas arvi</name>
    <dbReference type="NCBI Taxonomy" id="2498847"/>
    <lineage>
        <taxon>Bacteria</taxon>
        <taxon>Pseudomonadati</taxon>
        <taxon>Pseudomonadota</taxon>
        <taxon>Betaproteobacteria</taxon>
        <taxon>Burkholderiales</taxon>
        <taxon>Burkholderiaceae</taxon>
        <taxon>Zeimonas</taxon>
    </lineage>
</organism>
<keyword evidence="2" id="KW-1185">Reference proteome</keyword>
<dbReference type="OrthoDB" id="9808276at2"/>
<reference evidence="1 2" key="1">
    <citation type="submission" date="2019-06" db="EMBL/GenBank/DDBJ databases">
        <title>Quisquiliibacterium sp. nov., isolated from a maize field.</title>
        <authorList>
            <person name="Lin S.-Y."/>
            <person name="Tsai C.-F."/>
            <person name="Young C.-C."/>
        </authorList>
    </citation>
    <scope>NUCLEOTIDE SEQUENCE [LARGE SCALE GENOMIC DNA]</scope>
    <source>
        <strain evidence="1 2">CC-CFT501</strain>
    </source>
</reference>
<dbReference type="AlphaFoldDB" id="A0A5C8NY05"/>
<comment type="caution">
    <text evidence="1">The sequence shown here is derived from an EMBL/GenBank/DDBJ whole genome shotgun (WGS) entry which is preliminary data.</text>
</comment>
<dbReference type="GO" id="GO:0005737">
    <property type="term" value="C:cytoplasm"/>
    <property type="evidence" value="ECO:0007669"/>
    <property type="project" value="TreeGrafter"/>
</dbReference>
<dbReference type="Gene3D" id="3.40.50.720">
    <property type="entry name" value="NAD(P)-binding Rossmann-like Domain"/>
    <property type="match status" value="1"/>
</dbReference>
<dbReference type="SUPFAM" id="SSF51735">
    <property type="entry name" value="NAD(P)-binding Rossmann-fold domains"/>
    <property type="match status" value="1"/>
</dbReference>